<evidence type="ECO:0000313" key="8">
    <source>
        <dbReference type="Proteomes" id="UP000306229"/>
    </source>
</evidence>
<comment type="subcellular location">
    <subcellularLocation>
        <location evidence="1">Membrane</location>
        <topology evidence="1">Multi-pass membrane protein</topology>
    </subcellularLocation>
</comment>
<dbReference type="Proteomes" id="UP000306229">
    <property type="component" value="Chromosome"/>
</dbReference>
<feature type="domain" description="EamA" evidence="6">
    <location>
        <begin position="1"/>
        <end position="124"/>
    </location>
</feature>
<feature type="transmembrane region" description="Helical" evidence="5">
    <location>
        <begin position="109"/>
        <end position="127"/>
    </location>
</feature>
<dbReference type="InterPro" id="IPR000620">
    <property type="entry name" value="EamA_dom"/>
</dbReference>
<evidence type="ECO:0000259" key="6">
    <source>
        <dbReference type="Pfam" id="PF00892"/>
    </source>
</evidence>
<dbReference type="PANTHER" id="PTHR22911:SF6">
    <property type="entry name" value="SOLUTE CARRIER FAMILY 35 MEMBER G1"/>
    <property type="match status" value="1"/>
</dbReference>
<feature type="domain" description="EamA" evidence="6">
    <location>
        <begin position="134"/>
        <end position="264"/>
    </location>
</feature>
<feature type="transmembrane region" description="Helical" evidence="5">
    <location>
        <begin position="165"/>
        <end position="185"/>
    </location>
</feature>
<dbReference type="PANTHER" id="PTHR22911">
    <property type="entry name" value="ACYL-MALONYL CONDENSING ENZYME-RELATED"/>
    <property type="match status" value="1"/>
</dbReference>
<feature type="transmembrane region" description="Helical" evidence="5">
    <location>
        <begin position="54"/>
        <end position="73"/>
    </location>
</feature>
<evidence type="ECO:0000256" key="4">
    <source>
        <dbReference type="ARBA" id="ARBA00023136"/>
    </source>
</evidence>
<dbReference type="SUPFAM" id="SSF103481">
    <property type="entry name" value="Multidrug resistance efflux transporter EmrE"/>
    <property type="match status" value="2"/>
</dbReference>
<keyword evidence="8" id="KW-1185">Reference proteome</keyword>
<proteinExistence type="predicted"/>
<feature type="transmembrane region" description="Helical" evidence="5">
    <location>
        <begin position="191"/>
        <end position="209"/>
    </location>
</feature>
<dbReference type="GO" id="GO:0016020">
    <property type="term" value="C:membrane"/>
    <property type="evidence" value="ECO:0007669"/>
    <property type="project" value="UniProtKB-SubCell"/>
</dbReference>
<feature type="transmembrane region" description="Helical" evidence="5">
    <location>
        <begin position="133"/>
        <end position="153"/>
    </location>
</feature>
<evidence type="ECO:0000256" key="2">
    <source>
        <dbReference type="ARBA" id="ARBA00022692"/>
    </source>
</evidence>
<accession>A0A5B7TW01</accession>
<dbReference type="InterPro" id="IPR037185">
    <property type="entry name" value="EmrE-like"/>
</dbReference>
<protein>
    <submittedName>
        <fullName evidence="7">DMT family transporter</fullName>
    </submittedName>
</protein>
<dbReference type="Pfam" id="PF00892">
    <property type="entry name" value="EamA"/>
    <property type="match status" value="2"/>
</dbReference>
<dbReference type="Gene3D" id="1.10.3730.20">
    <property type="match status" value="1"/>
</dbReference>
<keyword evidence="4 5" id="KW-0472">Membrane</keyword>
<dbReference type="AlphaFoldDB" id="A0A5B7TW01"/>
<feature type="transmembrane region" description="Helical" evidence="5">
    <location>
        <begin position="247"/>
        <end position="267"/>
    </location>
</feature>
<name>A0A5B7TW01_9FLAO</name>
<dbReference type="OrthoDB" id="597549at2"/>
<feature type="transmembrane region" description="Helical" evidence="5">
    <location>
        <begin position="23"/>
        <end position="42"/>
    </location>
</feature>
<keyword evidence="2 5" id="KW-0812">Transmembrane</keyword>
<reference evidence="7 8" key="1">
    <citation type="submission" date="2019-05" db="EMBL/GenBank/DDBJ databases">
        <title>Algicella ahnfeltiae gen. nov., sp. nov., a novel marine bacterium of the family Flavobacteriaceae isolated from a red alga.</title>
        <authorList>
            <person name="Nedashkovskaya O.I."/>
            <person name="Kukhlevskiy A.D."/>
            <person name="Kim S.-G."/>
            <person name="Zhukova N.V."/>
            <person name="Mikhailov V.V."/>
        </authorList>
    </citation>
    <scope>NUCLEOTIDE SEQUENCE [LARGE SCALE GENOMIC DNA]</scope>
    <source>
        <strain evidence="7 8">10Alg115</strain>
    </source>
</reference>
<feature type="transmembrane region" description="Helical" evidence="5">
    <location>
        <begin position="85"/>
        <end position="102"/>
    </location>
</feature>
<dbReference type="KEGG" id="fbe:FF125_04125"/>
<evidence type="ECO:0000256" key="3">
    <source>
        <dbReference type="ARBA" id="ARBA00022989"/>
    </source>
</evidence>
<organism evidence="7 8">
    <name type="scientific">Aureibaculum algae</name>
    <dbReference type="NCBI Taxonomy" id="2584122"/>
    <lineage>
        <taxon>Bacteria</taxon>
        <taxon>Pseudomonadati</taxon>
        <taxon>Bacteroidota</taxon>
        <taxon>Flavobacteriia</taxon>
        <taxon>Flavobacteriales</taxon>
        <taxon>Flavobacteriaceae</taxon>
        <taxon>Aureibaculum</taxon>
    </lineage>
</organism>
<sequence>MIISALAFAMLNIGVKYLGKFNVYQIVFFRALGSLFFTYPFLIKKKIPIVGNRVKLLLLRSVIGLIAMILFFSSLKLLSTGSAVSIRYIAPIFAAVFALFILKERIKPIQWLFFLTAFVGVLMLKGFDFSSFGLGYVFALLSAIFTGLVFVLIRLIGNKDHPMVVVNYFMTLAFLVSGVLCIKYWITPEGWEWLMLLSLGVSGYFGQIYMTKAMQQSETRLVAPLKYIEVGFTMIAGVIWFHEGYTLLSVLGVILIVISLVLNVLVVKRS</sequence>
<feature type="transmembrane region" description="Helical" evidence="5">
    <location>
        <begin position="221"/>
        <end position="241"/>
    </location>
</feature>
<evidence type="ECO:0000256" key="1">
    <source>
        <dbReference type="ARBA" id="ARBA00004141"/>
    </source>
</evidence>
<evidence type="ECO:0000313" key="7">
    <source>
        <dbReference type="EMBL" id="QCX40985.1"/>
    </source>
</evidence>
<dbReference type="EMBL" id="CP040749">
    <property type="protein sequence ID" value="QCX40985.1"/>
    <property type="molecule type" value="Genomic_DNA"/>
</dbReference>
<gene>
    <name evidence="7" type="ORF">FF125_04125</name>
</gene>
<keyword evidence="3 5" id="KW-1133">Transmembrane helix</keyword>
<evidence type="ECO:0000256" key="5">
    <source>
        <dbReference type="SAM" id="Phobius"/>
    </source>
</evidence>